<proteinExistence type="predicted"/>
<evidence type="ECO:0000259" key="1">
    <source>
        <dbReference type="Pfam" id="PF00171"/>
    </source>
</evidence>
<evidence type="ECO:0000313" key="2">
    <source>
        <dbReference type="EMBL" id="CAG9977529.1"/>
    </source>
</evidence>
<keyword evidence="3" id="KW-1185">Reference proteome</keyword>
<feature type="domain" description="Aldehyde dehydrogenase" evidence="1">
    <location>
        <begin position="10"/>
        <end position="76"/>
    </location>
</feature>
<dbReference type="Gene3D" id="3.40.605.10">
    <property type="entry name" value="Aldehyde Dehydrogenase, Chain A, domain 1"/>
    <property type="match status" value="1"/>
</dbReference>
<dbReference type="SUPFAM" id="SSF53720">
    <property type="entry name" value="ALDH-like"/>
    <property type="match status" value="1"/>
</dbReference>
<dbReference type="AlphaFoldDB" id="A0A9N9U4Y8"/>
<dbReference type="EMBL" id="CABFNO020001298">
    <property type="protein sequence ID" value="CAG9977529.1"/>
    <property type="molecule type" value="Genomic_DNA"/>
</dbReference>
<dbReference type="PANTHER" id="PTHR43720">
    <property type="entry name" value="2-AMINOMUCONIC SEMIALDEHYDE DEHYDROGENASE"/>
    <property type="match status" value="1"/>
</dbReference>
<dbReference type="InterPro" id="IPR016161">
    <property type="entry name" value="Ald_DH/histidinol_DH"/>
</dbReference>
<accession>A0A9N9U4Y8</accession>
<dbReference type="InterPro" id="IPR016162">
    <property type="entry name" value="Ald_DH_N"/>
</dbReference>
<reference evidence="2" key="1">
    <citation type="submission" date="2021-10" db="EMBL/GenBank/DDBJ databases">
        <authorList>
            <person name="Piombo E."/>
        </authorList>
    </citation>
    <scope>NUCLEOTIDE SEQUENCE</scope>
</reference>
<gene>
    <name evidence="2" type="ORF">CBYS24578_00008741</name>
</gene>
<organism evidence="2 3">
    <name type="scientific">Clonostachys byssicola</name>
    <dbReference type="NCBI Taxonomy" id="160290"/>
    <lineage>
        <taxon>Eukaryota</taxon>
        <taxon>Fungi</taxon>
        <taxon>Dikarya</taxon>
        <taxon>Ascomycota</taxon>
        <taxon>Pezizomycotina</taxon>
        <taxon>Sordariomycetes</taxon>
        <taxon>Hypocreomycetidae</taxon>
        <taxon>Hypocreales</taxon>
        <taxon>Bionectriaceae</taxon>
        <taxon>Clonostachys</taxon>
    </lineage>
</organism>
<name>A0A9N9U4Y8_9HYPO</name>
<sequence length="77" mass="8135">MAGRLVAVGTEKPIVTVQAASAQDVDKAVNAAHKALRHPSWSDLPATDRGRLIARLADLIEANGELFATIDAWDNGS</sequence>
<comment type="caution">
    <text evidence="2">The sequence shown here is derived from an EMBL/GenBank/DDBJ whole genome shotgun (WGS) entry which is preliminary data.</text>
</comment>
<protein>
    <recommendedName>
        <fullName evidence="1">Aldehyde dehydrogenase domain-containing protein</fullName>
    </recommendedName>
</protein>
<dbReference type="OrthoDB" id="3833313at2759"/>
<dbReference type="GO" id="GO:0006598">
    <property type="term" value="P:polyamine catabolic process"/>
    <property type="evidence" value="ECO:0007669"/>
    <property type="project" value="TreeGrafter"/>
</dbReference>
<dbReference type="InterPro" id="IPR015590">
    <property type="entry name" value="Aldehyde_DH_dom"/>
</dbReference>
<dbReference type="PANTHER" id="PTHR43720:SF3">
    <property type="entry name" value="ALDEHYDE DEHYDROGENASE ALDH (AFU_ORTHOLOGUE AFUA_8G02310)-RELATED"/>
    <property type="match status" value="1"/>
</dbReference>
<dbReference type="GO" id="GO:0004029">
    <property type="term" value="F:aldehyde dehydrogenase (NAD+) activity"/>
    <property type="evidence" value="ECO:0007669"/>
    <property type="project" value="TreeGrafter"/>
</dbReference>
<evidence type="ECO:0000313" key="3">
    <source>
        <dbReference type="Proteomes" id="UP000754883"/>
    </source>
</evidence>
<dbReference type="Proteomes" id="UP000754883">
    <property type="component" value="Unassembled WGS sequence"/>
</dbReference>
<dbReference type="Pfam" id="PF00171">
    <property type="entry name" value="Aldedh"/>
    <property type="match status" value="1"/>
</dbReference>